<organism evidence="1 2">
    <name type="scientific">Pseudonocardia aurantiaca</name>
    <dbReference type="NCBI Taxonomy" id="75290"/>
    <lineage>
        <taxon>Bacteria</taxon>
        <taxon>Bacillati</taxon>
        <taxon>Actinomycetota</taxon>
        <taxon>Actinomycetes</taxon>
        <taxon>Pseudonocardiales</taxon>
        <taxon>Pseudonocardiaceae</taxon>
        <taxon>Pseudonocardia</taxon>
    </lineage>
</organism>
<gene>
    <name evidence="1" type="ORF">ACFSCY_25665</name>
</gene>
<proteinExistence type="predicted"/>
<name>A0ABW4FS77_9PSEU</name>
<dbReference type="EMBL" id="JBHUCP010000020">
    <property type="protein sequence ID" value="MFD1532816.1"/>
    <property type="molecule type" value="Genomic_DNA"/>
</dbReference>
<evidence type="ECO:0000313" key="2">
    <source>
        <dbReference type="Proteomes" id="UP001597145"/>
    </source>
</evidence>
<dbReference type="RefSeq" id="WP_343985910.1">
    <property type="nucleotide sequence ID" value="NZ_BAAAJG010000027.1"/>
</dbReference>
<sequence>MSIEAPTRTAARSAAIADLLDALEGLTIHYGALPAAECAARRSADADRITGEIARHLHTARRRISAADPGSDTRNF</sequence>
<evidence type="ECO:0000313" key="1">
    <source>
        <dbReference type="EMBL" id="MFD1532816.1"/>
    </source>
</evidence>
<protein>
    <recommendedName>
        <fullName evidence="3">DUF4254 domain-containing protein</fullName>
    </recommendedName>
</protein>
<accession>A0ABW4FS77</accession>
<comment type="caution">
    <text evidence="1">The sequence shown here is derived from an EMBL/GenBank/DDBJ whole genome shotgun (WGS) entry which is preliminary data.</text>
</comment>
<dbReference type="Proteomes" id="UP001597145">
    <property type="component" value="Unassembled WGS sequence"/>
</dbReference>
<keyword evidence="2" id="KW-1185">Reference proteome</keyword>
<reference evidence="2" key="1">
    <citation type="journal article" date="2019" name="Int. J. Syst. Evol. Microbiol.">
        <title>The Global Catalogue of Microorganisms (GCM) 10K type strain sequencing project: providing services to taxonomists for standard genome sequencing and annotation.</title>
        <authorList>
            <consortium name="The Broad Institute Genomics Platform"/>
            <consortium name="The Broad Institute Genome Sequencing Center for Infectious Disease"/>
            <person name="Wu L."/>
            <person name="Ma J."/>
        </authorList>
    </citation>
    <scope>NUCLEOTIDE SEQUENCE [LARGE SCALE GENOMIC DNA]</scope>
    <source>
        <strain evidence="2">JCM 12165</strain>
    </source>
</reference>
<evidence type="ECO:0008006" key="3">
    <source>
        <dbReference type="Google" id="ProtNLM"/>
    </source>
</evidence>